<name>A0A383W162_TETOB</name>
<protein>
    <submittedName>
        <fullName evidence="1">Uncharacterized protein</fullName>
    </submittedName>
</protein>
<evidence type="ECO:0000313" key="1">
    <source>
        <dbReference type="EMBL" id="SZX70930.1"/>
    </source>
</evidence>
<evidence type="ECO:0000313" key="2">
    <source>
        <dbReference type="Proteomes" id="UP000256970"/>
    </source>
</evidence>
<sequence>MAAIATTIVSDEQVRLFLHTLLGGSTSAVASATAAPEQAPAGSAAHSDTTTTPVAAASPWVAGTAAAATPTEVAAAPVVPLRPHPRIDAVHPLGEAHSAEELEHALKLYRQLVEDVRLDISDVLVGPDKALVTGHQVVSSRVAAALAAAAGRLLGLLPPNMSHAAGELLPGFTEARVATTIQLRFGKNDAGDPVVTQMAINFNLLSALLPHLALHPWQQQALQQLQQPLLNVFVSAGSLAAVAEDVGTSLGASWRAGAAVLQATVGKVFSEVWGRMAAAGESAAAAAVERVGSGDLNGAHG</sequence>
<dbReference type="EMBL" id="FNXT01001017">
    <property type="protein sequence ID" value="SZX70930.1"/>
    <property type="molecule type" value="Genomic_DNA"/>
</dbReference>
<gene>
    <name evidence="1" type="ORF">BQ4739_LOCUS11086</name>
</gene>
<reference evidence="1 2" key="1">
    <citation type="submission" date="2016-10" db="EMBL/GenBank/DDBJ databases">
        <authorList>
            <person name="Cai Z."/>
        </authorList>
    </citation>
    <scope>NUCLEOTIDE SEQUENCE [LARGE SCALE GENOMIC DNA]</scope>
</reference>
<keyword evidence="2" id="KW-1185">Reference proteome</keyword>
<dbReference type="Proteomes" id="UP000256970">
    <property type="component" value="Unassembled WGS sequence"/>
</dbReference>
<proteinExistence type="predicted"/>
<dbReference type="AlphaFoldDB" id="A0A383W162"/>
<accession>A0A383W162</accession>
<organism evidence="1 2">
    <name type="scientific">Tetradesmus obliquus</name>
    <name type="common">Green alga</name>
    <name type="synonym">Acutodesmus obliquus</name>
    <dbReference type="NCBI Taxonomy" id="3088"/>
    <lineage>
        <taxon>Eukaryota</taxon>
        <taxon>Viridiplantae</taxon>
        <taxon>Chlorophyta</taxon>
        <taxon>core chlorophytes</taxon>
        <taxon>Chlorophyceae</taxon>
        <taxon>CS clade</taxon>
        <taxon>Sphaeropleales</taxon>
        <taxon>Scenedesmaceae</taxon>
        <taxon>Tetradesmus</taxon>
    </lineage>
</organism>